<gene>
    <name evidence="1" type="ORF">UFOVP1279_48</name>
</gene>
<proteinExistence type="predicted"/>
<organism evidence="1">
    <name type="scientific">uncultured Caudovirales phage</name>
    <dbReference type="NCBI Taxonomy" id="2100421"/>
    <lineage>
        <taxon>Viruses</taxon>
        <taxon>Duplodnaviria</taxon>
        <taxon>Heunggongvirae</taxon>
        <taxon>Uroviricota</taxon>
        <taxon>Caudoviricetes</taxon>
        <taxon>Peduoviridae</taxon>
        <taxon>Maltschvirus</taxon>
        <taxon>Maltschvirus maltsch</taxon>
    </lineage>
</organism>
<sequence length="260" mass="28414">MGVFAKRNRLTKLGLDEISLVTAGDDPSAEVIIAKAENLEKTTDGGQLISTVSSISDQGASMPEEYEDTIDLSNTSPEVAAYIQALEDEVQRNDIVGEILEAIEEDGEYEDEYEDDRESVLSKADPAIRELIEKAEERAEVAEAIAFDERNIRIEREWIAKAATMPMITERPEELAIILKELDDADPELAEVITAILSAADRQIAKGNLFNEFGSSASTRLGGEVAAATSSIQKSDPSLTPEQAMVRAMELDDSLYNESL</sequence>
<name>A0A6J5RLG9_9CAUD</name>
<protein>
    <submittedName>
        <fullName evidence="1">Uncharacterized protein</fullName>
    </submittedName>
</protein>
<evidence type="ECO:0000313" key="1">
    <source>
        <dbReference type="EMBL" id="CAB4195116.1"/>
    </source>
</evidence>
<accession>A0A6J5RLG9</accession>
<reference evidence="1" key="1">
    <citation type="submission" date="2020-05" db="EMBL/GenBank/DDBJ databases">
        <authorList>
            <person name="Chiriac C."/>
            <person name="Salcher M."/>
            <person name="Ghai R."/>
            <person name="Kavagutti S V."/>
        </authorList>
    </citation>
    <scope>NUCLEOTIDE SEQUENCE</scope>
</reference>
<dbReference type="EMBL" id="LR797224">
    <property type="protein sequence ID" value="CAB4195116.1"/>
    <property type="molecule type" value="Genomic_DNA"/>
</dbReference>